<dbReference type="EMBL" id="CM001218">
    <property type="protein sequence ID" value="AES63317.1"/>
    <property type="molecule type" value="Genomic_DNA"/>
</dbReference>
<keyword evidence="3" id="KW-1185">Reference proteome</keyword>
<evidence type="ECO:0000313" key="2">
    <source>
        <dbReference type="EnsemblPlants" id="AES63317"/>
    </source>
</evidence>
<reference evidence="2" key="3">
    <citation type="submission" date="2015-04" db="UniProtKB">
        <authorList>
            <consortium name="EnsemblPlants"/>
        </authorList>
    </citation>
    <scope>IDENTIFICATION</scope>
    <source>
        <strain evidence="2">cv. Jemalong A17</strain>
    </source>
</reference>
<accession>G7IJX9</accession>
<organism evidence="1 3">
    <name type="scientific">Medicago truncatula</name>
    <name type="common">Barrel medic</name>
    <name type="synonym">Medicago tribuloides</name>
    <dbReference type="NCBI Taxonomy" id="3880"/>
    <lineage>
        <taxon>Eukaryota</taxon>
        <taxon>Viridiplantae</taxon>
        <taxon>Streptophyta</taxon>
        <taxon>Embryophyta</taxon>
        <taxon>Tracheophyta</taxon>
        <taxon>Spermatophyta</taxon>
        <taxon>Magnoliopsida</taxon>
        <taxon>eudicotyledons</taxon>
        <taxon>Gunneridae</taxon>
        <taxon>Pentapetalae</taxon>
        <taxon>rosids</taxon>
        <taxon>fabids</taxon>
        <taxon>Fabales</taxon>
        <taxon>Fabaceae</taxon>
        <taxon>Papilionoideae</taxon>
        <taxon>50 kb inversion clade</taxon>
        <taxon>NPAAA clade</taxon>
        <taxon>Hologalegina</taxon>
        <taxon>IRL clade</taxon>
        <taxon>Trifolieae</taxon>
        <taxon>Medicago</taxon>
    </lineage>
</organism>
<dbReference type="HOGENOM" id="CLU_2907427_0_0_1"/>
<proteinExistence type="predicted"/>
<dbReference type="EnsemblPlants" id="AES63317">
    <property type="protein sequence ID" value="AES63317"/>
    <property type="gene ID" value="MTR_2g007440"/>
</dbReference>
<evidence type="ECO:0000313" key="3">
    <source>
        <dbReference type="Proteomes" id="UP000002051"/>
    </source>
</evidence>
<protein>
    <submittedName>
        <fullName evidence="1 2">Uncharacterized protein</fullName>
    </submittedName>
</protein>
<gene>
    <name evidence="1" type="ordered locus">MTR_2g007440</name>
</gene>
<sequence length="62" mass="7403">MEAMDFNGYSGNTKSKFIANALFEMGEIKAWRWRRRGEGGEVRLRPLEHTEERGRCRRRVPY</sequence>
<dbReference type="Proteomes" id="UP000002051">
    <property type="component" value="Chromosome 2"/>
</dbReference>
<reference evidence="1 3" key="2">
    <citation type="journal article" date="2014" name="BMC Genomics">
        <title>An improved genome release (version Mt4.0) for the model legume Medicago truncatula.</title>
        <authorList>
            <person name="Tang H."/>
            <person name="Krishnakumar V."/>
            <person name="Bidwell S."/>
            <person name="Rosen B."/>
            <person name="Chan A."/>
            <person name="Zhou S."/>
            <person name="Gentzbittel L."/>
            <person name="Childs K.L."/>
            <person name="Yandell M."/>
            <person name="Gundlach H."/>
            <person name="Mayer K.F."/>
            <person name="Schwartz D.C."/>
            <person name="Town C.D."/>
        </authorList>
    </citation>
    <scope>GENOME REANNOTATION</scope>
    <source>
        <strain evidence="2 3">cv. Jemalong A17</strain>
    </source>
</reference>
<reference evidence="1 3" key="1">
    <citation type="journal article" date="2011" name="Nature">
        <title>The Medicago genome provides insight into the evolution of rhizobial symbioses.</title>
        <authorList>
            <person name="Young N.D."/>
            <person name="Debelle F."/>
            <person name="Oldroyd G.E."/>
            <person name="Geurts R."/>
            <person name="Cannon S.B."/>
            <person name="Udvardi M.K."/>
            <person name="Benedito V.A."/>
            <person name="Mayer K.F."/>
            <person name="Gouzy J."/>
            <person name="Schoof H."/>
            <person name="Van de Peer Y."/>
            <person name="Proost S."/>
            <person name="Cook D.R."/>
            <person name="Meyers B.C."/>
            <person name="Spannagl M."/>
            <person name="Cheung F."/>
            <person name="De Mita S."/>
            <person name="Krishnakumar V."/>
            <person name="Gundlach H."/>
            <person name="Zhou S."/>
            <person name="Mudge J."/>
            <person name="Bharti A.K."/>
            <person name="Murray J.D."/>
            <person name="Naoumkina M.A."/>
            <person name="Rosen B."/>
            <person name="Silverstein K.A."/>
            <person name="Tang H."/>
            <person name="Rombauts S."/>
            <person name="Zhao P.X."/>
            <person name="Zhou P."/>
            <person name="Barbe V."/>
            <person name="Bardou P."/>
            <person name="Bechner M."/>
            <person name="Bellec A."/>
            <person name="Berger A."/>
            <person name="Berges H."/>
            <person name="Bidwell S."/>
            <person name="Bisseling T."/>
            <person name="Choisne N."/>
            <person name="Couloux A."/>
            <person name="Denny R."/>
            <person name="Deshpande S."/>
            <person name="Dai X."/>
            <person name="Doyle J.J."/>
            <person name="Dudez A.M."/>
            <person name="Farmer A.D."/>
            <person name="Fouteau S."/>
            <person name="Franken C."/>
            <person name="Gibelin C."/>
            <person name="Gish J."/>
            <person name="Goldstein S."/>
            <person name="Gonzalez A.J."/>
            <person name="Green P.J."/>
            <person name="Hallab A."/>
            <person name="Hartog M."/>
            <person name="Hua A."/>
            <person name="Humphray S.J."/>
            <person name="Jeong D.H."/>
            <person name="Jing Y."/>
            <person name="Jocker A."/>
            <person name="Kenton S.M."/>
            <person name="Kim D.J."/>
            <person name="Klee K."/>
            <person name="Lai H."/>
            <person name="Lang C."/>
            <person name="Lin S."/>
            <person name="Macmil S.L."/>
            <person name="Magdelenat G."/>
            <person name="Matthews L."/>
            <person name="McCorrison J."/>
            <person name="Monaghan E.L."/>
            <person name="Mun J.H."/>
            <person name="Najar F.Z."/>
            <person name="Nicholson C."/>
            <person name="Noirot C."/>
            <person name="O'Bleness M."/>
            <person name="Paule C.R."/>
            <person name="Poulain J."/>
            <person name="Prion F."/>
            <person name="Qin B."/>
            <person name="Qu C."/>
            <person name="Retzel E.F."/>
            <person name="Riddle C."/>
            <person name="Sallet E."/>
            <person name="Samain S."/>
            <person name="Samson N."/>
            <person name="Sanders I."/>
            <person name="Saurat O."/>
            <person name="Scarpelli C."/>
            <person name="Schiex T."/>
            <person name="Segurens B."/>
            <person name="Severin A.J."/>
            <person name="Sherrier D.J."/>
            <person name="Shi R."/>
            <person name="Sims S."/>
            <person name="Singer S.R."/>
            <person name="Sinharoy S."/>
            <person name="Sterck L."/>
            <person name="Viollet A."/>
            <person name="Wang B.B."/>
            <person name="Wang K."/>
            <person name="Wang M."/>
            <person name="Wang X."/>
            <person name="Warfsmann J."/>
            <person name="Weissenbach J."/>
            <person name="White D.D."/>
            <person name="White J.D."/>
            <person name="Wiley G.B."/>
            <person name="Wincker P."/>
            <person name="Xing Y."/>
            <person name="Yang L."/>
            <person name="Yao Z."/>
            <person name="Ying F."/>
            <person name="Zhai J."/>
            <person name="Zhou L."/>
            <person name="Zuber A."/>
            <person name="Denarie J."/>
            <person name="Dixon R.A."/>
            <person name="May G.D."/>
            <person name="Schwartz D.C."/>
            <person name="Rogers J."/>
            <person name="Quetier F."/>
            <person name="Town C.D."/>
            <person name="Roe B.A."/>
        </authorList>
    </citation>
    <scope>NUCLEOTIDE SEQUENCE [LARGE SCALE GENOMIC DNA]</scope>
    <source>
        <strain evidence="1">A17</strain>
        <strain evidence="2 3">cv. Jemalong A17</strain>
    </source>
</reference>
<evidence type="ECO:0000313" key="1">
    <source>
        <dbReference type="EMBL" id="AES63317.1"/>
    </source>
</evidence>
<dbReference type="AlphaFoldDB" id="G7IJX9"/>
<dbReference type="PaxDb" id="3880-AES63317"/>
<name>G7IJX9_MEDTR</name>